<comment type="subcellular location">
    <subcellularLocation>
        <location evidence="1">Cytoplasm</location>
    </subcellularLocation>
</comment>
<feature type="compositionally biased region" description="Acidic residues" evidence="4">
    <location>
        <begin position="643"/>
        <end position="654"/>
    </location>
</feature>
<dbReference type="FunFam" id="2.30.42.10:FF:000034">
    <property type="entry name" value="Glutamate receptor interacting protein 1"/>
    <property type="match status" value="1"/>
</dbReference>
<dbReference type="InterPro" id="IPR001478">
    <property type="entry name" value="PDZ"/>
</dbReference>
<dbReference type="FunFam" id="2.30.42.10:FF:000031">
    <property type="entry name" value="Glutamate receptor interacting protein 1"/>
    <property type="match status" value="1"/>
</dbReference>
<dbReference type="Proteomes" id="UP000319801">
    <property type="component" value="Unassembled WGS sequence"/>
</dbReference>
<accession>A0A556U3W3</accession>
<evidence type="ECO:0000256" key="4">
    <source>
        <dbReference type="SAM" id="MobiDB-lite"/>
    </source>
</evidence>
<dbReference type="FunFam" id="2.30.42.10:FF:000021">
    <property type="entry name" value="Glutamate receptor interacting protein 1"/>
    <property type="match status" value="1"/>
</dbReference>
<evidence type="ECO:0000313" key="7">
    <source>
        <dbReference type="Proteomes" id="UP000319801"/>
    </source>
</evidence>
<feature type="domain" description="PDZ" evidence="5">
    <location>
        <begin position="472"/>
        <end position="542"/>
    </location>
</feature>
<feature type="compositionally biased region" description="Basic residues" evidence="4">
    <location>
        <begin position="350"/>
        <end position="363"/>
    </location>
</feature>
<keyword evidence="6" id="KW-0675">Receptor</keyword>
<evidence type="ECO:0000259" key="5">
    <source>
        <dbReference type="PROSITE" id="PS50106"/>
    </source>
</evidence>
<keyword evidence="2" id="KW-0963">Cytoplasm</keyword>
<feature type="domain" description="PDZ" evidence="5">
    <location>
        <begin position="896"/>
        <end position="978"/>
    </location>
</feature>
<dbReference type="PROSITE" id="PS50106">
    <property type="entry name" value="PDZ"/>
    <property type="match status" value="7"/>
</dbReference>
<dbReference type="InterPro" id="IPR036034">
    <property type="entry name" value="PDZ_sf"/>
</dbReference>
<feature type="region of interest" description="Disordered" evidence="4">
    <location>
        <begin position="984"/>
        <end position="1010"/>
    </location>
</feature>
<organism evidence="6 7">
    <name type="scientific">Bagarius yarrelli</name>
    <name type="common">Goonch</name>
    <name type="synonym">Bagrus yarrelli</name>
    <dbReference type="NCBI Taxonomy" id="175774"/>
    <lineage>
        <taxon>Eukaryota</taxon>
        <taxon>Metazoa</taxon>
        <taxon>Chordata</taxon>
        <taxon>Craniata</taxon>
        <taxon>Vertebrata</taxon>
        <taxon>Euteleostomi</taxon>
        <taxon>Actinopterygii</taxon>
        <taxon>Neopterygii</taxon>
        <taxon>Teleostei</taxon>
        <taxon>Ostariophysi</taxon>
        <taxon>Siluriformes</taxon>
        <taxon>Sisoridae</taxon>
        <taxon>Sisorinae</taxon>
        <taxon>Bagarius</taxon>
    </lineage>
</organism>
<dbReference type="Pfam" id="PF00595">
    <property type="entry name" value="PDZ"/>
    <property type="match status" value="7"/>
</dbReference>
<evidence type="ECO:0000256" key="3">
    <source>
        <dbReference type="ARBA" id="ARBA00022737"/>
    </source>
</evidence>
<dbReference type="CDD" id="cd06684">
    <property type="entry name" value="PDZ3_GRIP1-2-like"/>
    <property type="match status" value="1"/>
</dbReference>
<dbReference type="FunFam" id="2.30.42.10:FF:000035">
    <property type="entry name" value="Glutamate receptor interacting protein 1"/>
    <property type="match status" value="1"/>
</dbReference>
<feature type="compositionally biased region" description="Low complexity" evidence="4">
    <location>
        <begin position="323"/>
        <end position="336"/>
    </location>
</feature>
<dbReference type="Gene3D" id="2.30.42.10">
    <property type="match status" value="7"/>
</dbReference>
<evidence type="ECO:0000313" key="6">
    <source>
        <dbReference type="EMBL" id="TSM44135.1"/>
    </source>
</evidence>
<dbReference type="CDD" id="cd06681">
    <property type="entry name" value="PDZ2_GRIP1-2-like"/>
    <property type="match status" value="1"/>
</dbReference>
<dbReference type="InterPro" id="IPR043545">
    <property type="entry name" value="GRIP1/2"/>
</dbReference>
<feature type="domain" description="PDZ" evidence="5">
    <location>
        <begin position="117"/>
        <end position="190"/>
    </location>
</feature>
<keyword evidence="3" id="KW-0677">Repeat</keyword>
<dbReference type="EMBL" id="VCAZ01000045">
    <property type="protein sequence ID" value="TSM44135.1"/>
    <property type="molecule type" value="Genomic_DNA"/>
</dbReference>
<keyword evidence="7" id="KW-1185">Reference proteome</keyword>
<feature type="region of interest" description="Disordered" evidence="4">
    <location>
        <begin position="792"/>
        <end position="834"/>
    </location>
</feature>
<comment type="caution">
    <text evidence="6">The sequence shown here is derived from an EMBL/GenBank/DDBJ whole genome shotgun (WGS) entry which is preliminary data.</text>
</comment>
<dbReference type="AlphaFoldDB" id="A0A556U3W3"/>
<dbReference type="GO" id="GO:0005737">
    <property type="term" value="C:cytoplasm"/>
    <property type="evidence" value="ECO:0007669"/>
    <property type="project" value="UniProtKB-SubCell"/>
</dbReference>
<evidence type="ECO:0000256" key="1">
    <source>
        <dbReference type="ARBA" id="ARBA00004496"/>
    </source>
</evidence>
<feature type="compositionally biased region" description="Polar residues" evidence="4">
    <location>
        <begin position="792"/>
        <end position="818"/>
    </location>
</feature>
<feature type="domain" description="PDZ" evidence="5">
    <location>
        <begin position="219"/>
        <end position="303"/>
    </location>
</feature>
<feature type="domain" description="PDZ" evidence="5">
    <location>
        <begin position="385"/>
        <end position="460"/>
    </location>
</feature>
<dbReference type="SUPFAM" id="SSF50156">
    <property type="entry name" value="PDZ domain-like"/>
    <property type="match status" value="7"/>
</dbReference>
<dbReference type="FunFam" id="2.30.42.10:FF:000022">
    <property type="entry name" value="Glutamate receptor interacting protein 1"/>
    <property type="match status" value="1"/>
</dbReference>
<dbReference type="SMART" id="SM00228">
    <property type="entry name" value="PDZ"/>
    <property type="match status" value="7"/>
</dbReference>
<proteinExistence type="predicted"/>
<dbReference type="PANTHER" id="PTHR46227">
    <property type="entry name" value="GLUTAMATE RECEPTOR-INTERACTING PROTEIN GRIP"/>
    <property type="match status" value="1"/>
</dbReference>
<reference evidence="6 7" key="1">
    <citation type="journal article" date="2019" name="Genome Biol. Evol.">
        <title>Whole-Genome Sequencing of the Giant Devil Catfish, Bagarius yarrelli.</title>
        <authorList>
            <person name="Jiang W."/>
            <person name="Lv Y."/>
            <person name="Cheng L."/>
            <person name="Yang K."/>
            <person name="Chao B."/>
            <person name="Wang X."/>
            <person name="Li Y."/>
            <person name="Pan X."/>
            <person name="You X."/>
            <person name="Zhang Y."/>
            <person name="Yang J."/>
            <person name="Li J."/>
            <person name="Zhang X."/>
            <person name="Liu S."/>
            <person name="Sun C."/>
            <person name="Yang J."/>
            <person name="Shi Q."/>
        </authorList>
    </citation>
    <scope>NUCLEOTIDE SEQUENCE [LARGE SCALE GENOMIC DNA]</scope>
    <source>
        <strain evidence="6">JWS20170419001</strain>
        <tissue evidence="6">Muscle</tissue>
    </source>
</reference>
<dbReference type="FunFam" id="2.30.42.10:FF:000023">
    <property type="entry name" value="Glutamate receptor interacting protein 1"/>
    <property type="match status" value="1"/>
</dbReference>
<name>A0A556U3W3_BAGYA</name>
<dbReference type="CDD" id="cd06685">
    <property type="entry name" value="PDZ7_GRIP1-2-like"/>
    <property type="match status" value="1"/>
</dbReference>
<feature type="domain" description="PDZ" evidence="5">
    <location>
        <begin position="19"/>
        <end position="102"/>
    </location>
</feature>
<dbReference type="OrthoDB" id="75502at2759"/>
<protein>
    <submittedName>
        <fullName evidence="6">Glutamate receptor-interacting protein 2</fullName>
    </submittedName>
</protein>
<feature type="region of interest" description="Disordered" evidence="4">
    <location>
        <begin position="323"/>
        <end position="378"/>
    </location>
</feature>
<sequence length="1010" mass="109972">MEYIKMDIWLAEELRGVTLVELIKKEGSTLGLTISGGTDKDGKPRVSNLRPGGLAARSDQLNVGDYIKSVNGINLTKLRHDEIISLLKNVGERVLLEVEYELPPAAPDSTSGVISKTVEICLHKEGNSFGFVMRGGSHEDWQKTRPLVVTYIRPGGPADREGTFKAGDRLLSVDGVPLNSASHSEALAVLGQCSQEAIFHTEYDVTIMDSVTNASGPLLVEIAKSPGGSLGITLTSATYRNKDVIIIDKIKAASVVDRSGALHVGDHILTIDGTSTEHCTVLEATQLLASTSDMVRLEILPAHHMRLTSKDTAVVCINFSPASTTTSGMTSQSSSTLPRTPHPMSPRNSMLKRRQRKKEHKRTSVSLASSSVGPGGQIVHSESSEVTLTGDPLSGFGVQLQGGIFATETLSTPPVIRFIEPDSSAEKCGLLQIGDRLLSINGIPTEDGTLEEANQLLRDAALTNKVTLEIEFDVAASKKLGEPLIISDIKKGSMAHRTGTLEPGDKLLAIDNIRLENCSMEDAMQILQQSEDLVKLKIRKDEDNSDEQETSGSIIYTVELKRYGGPLGITISGTEEPFDPIVISGLTKRGLAERTGAIHVGDRILAINNVSLKGKPLSEAILLLQMAGESVTLKIKKQIDDLENDLSDNDDSEMTDSQKTSKLSDIYSTTIPSVDSAMDSWDGSTLDASYGSQTGSRHRLTSTRVWRSAKNRNSTPPPGHRRNYLLSDGGFSEEDWDKHAGFASQSPADGIMLDHEDNFWCQALEDLETCGQSELLREIEASIMTGSTVSLGVESTKSQSESGGQANISPLRKSSQLRNEAKSKSTLRMSEKTWESRRIKEEMQEILSPTPLELHKTSDSQWWPLNKQVCSAVLFTSLPGFPKKLIAQLTGWRSDTVTVIKDPERDDFGFSVSDGIMEKGIYVNMIRPEGPADRAGLSPYDRILQVNHVRTRDFDCCLAVPLITEAGDKLELVISRNPLAQPGVAQPLDCHSRSSPLTYNREHNNSTMDL</sequence>
<gene>
    <name evidence="6" type="ORF">Baya_7661</name>
</gene>
<dbReference type="CDD" id="cd06683">
    <property type="entry name" value="PDZ6_GRIP1-2-like"/>
    <property type="match status" value="1"/>
</dbReference>
<dbReference type="CDD" id="cd06686">
    <property type="entry name" value="PDZ4_GRIP1-2-like"/>
    <property type="match status" value="1"/>
</dbReference>
<evidence type="ECO:0000256" key="2">
    <source>
        <dbReference type="ARBA" id="ARBA00022490"/>
    </source>
</evidence>
<dbReference type="PANTHER" id="PTHR46227:SF4">
    <property type="entry name" value="GLUTAMATE RECEPTOR-INTERACTING PROTEIN 2"/>
    <property type="match status" value="1"/>
</dbReference>
<dbReference type="GO" id="GO:0098887">
    <property type="term" value="P:neurotransmitter receptor transport, endosome to postsynaptic membrane"/>
    <property type="evidence" value="ECO:0007669"/>
    <property type="project" value="TreeGrafter"/>
</dbReference>
<feature type="domain" description="PDZ" evidence="5">
    <location>
        <begin position="557"/>
        <end position="639"/>
    </location>
</feature>
<feature type="compositionally biased region" description="Basic and acidic residues" evidence="4">
    <location>
        <begin position="819"/>
        <end position="834"/>
    </location>
</feature>
<dbReference type="CDD" id="cd06682">
    <property type="entry name" value="PDZ5_GRIP1-2-like"/>
    <property type="match status" value="1"/>
</dbReference>
<dbReference type="CDD" id="cd06687">
    <property type="entry name" value="PDZ1_GRIP1-2-like"/>
    <property type="match status" value="1"/>
</dbReference>
<feature type="region of interest" description="Disordered" evidence="4">
    <location>
        <begin position="643"/>
        <end position="662"/>
    </location>
</feature>